<protein>
    <submittedName>
        <fullName evidence="2">Uncharacterized protein</fullName>
    </submittedName>
</protein>
<keyword evidence="3" id="KW-1185">Reference proteome</keyword>
<feature type="transmembrane region" description="Helical" evidence="1">
    <location>
        <begin position="136"/>
        <end position="155"/>
    </location>
</feature>
<keyword evidence="1" id="KW-1133">Transmembrane helix</keyword>
<dbReference type="PANTHER" id="PTHR36347:SF1">
    <property type="entry name" value="EXPRESSED PROTEIN"/>
    <property type="match status" value="1"/>
</dbReference>
<organism evidence="2 3">
    <name type="scientific">Coccomyxa subellipsoidea (strain C-169)</name>
    <name type="common">Green microalga</name>
    <dbReference type="NCBI Taxonomy" id="574566"/>
    <lineage>
        <taxon>Eukaryota</taxon>
        <taxon>Viridiplantae</taxon>
        <taxon>Chlorophyta</taxon>
        <taxon>core chlorophytes</taxon>
        <taxon>Trebouxiophyceae</taxon>
        <taxon>Trebouxiophyceae incertae sedis</taxon>
        <taxon>Coccomyxaceae</taxon>
        <taxon>Coccomyxa</taxon>
        <taxon>Coccomyxa subellipsoidea</taxon>
    </lineage>
</organism>
<dbReference type="OrthoDB" id="511832at2759"/>
<accession>I0Z7F6</accession>
<name>I0Z7F6_COCSC</name>
<comment type="caution">
    <text evidence="2">The sequence shown here is derived from an EMBL/GenBank/DDBJ whole genome shotgun (WGS) entry which is preliminary data.</text>
</comment>
<dbReference type="EMBL" id="AGSI01000002">
    <property type="protein sequence ID" value="EIE26575.1"/>
    <property type="molecule type" value="Genomic_DNA"/>
</dbReference>
<dbReference type="GO" id="GO:0009507">
    <property type="term" value="C:chloroplast"/>
    <property type="evidence" value="ECO:0007669"/>
    <property type="project" value="TreeGrafter"/>
</dbReference>
<dbReference type="Proteomes" id="UP000007264">
    <property type="component" value="Unassembled WGS sequence"/>
</dbReference>
<reference evidence="2 3" key="1">
    <citation type="journal article" date="2012" name="Genome Biol.">
        <title>The genome of the polar eukaryotic microalga coccomyxa subellipsoidea reveals traits of cold adaptation.</title>
        <authorList>
            <person name="Blanc G."/>
            <person name="Agarkova I."/>
            <person name="Grimwood J."/>
            <person name="Kuo A."/>
            <person name="Brueggeman A."/>
            <person name="Dunigan D."/>
            <person name="Gurnon J."/>
            <person name="Ladunga I."/>
            <person name="Lindquist E."/>
            <person name="Lucas S."/>
            <person name="Pangilinan J."/>
            <person name="Proschold T."/>
            <person name="Salamov A."/>
            <person name="Schmutz J."/>
            <person name="Weeks D."/>
            <person name="Yamada T."/>
            <person name="Claverie J.M."/>
            <person name="Grigoriev I."/>
            <person name="Van Etten J."/>
            <person name="Lomsadze A."/>
            <person name="Borodovsky M."/>
        </authorList>
    </citation>
    <scope>NUCLEOTIDE SEQUENCE [LARGE SCALE GENOMIC DNA]</scope>
    <source>
        <strain evidence="2 3">C-169</strain>
    </source>
</reference>
<gene>
    <name evidence="2" type="ORF">COCSUDRAFT_52387</name>
</gene>
<evidence type="ECO:0000313" key="2">
    <source>
        <dbReference type="EMBL" id="EIE26575.1"/>
    </source>
</evidence>
<dbReference type="PANTHER" id="PTHR36347">
    <property type="entry name" value="EXPRESSED PROTEIN"/>
    <property type="match status" value="1"/>
</dbReference>
<evidence type="ECO:0000256" key="1">
    <source>
        <dbReference type="SAM" id="Phobius"/>
    </source>
</evidence>
<sequence>MEIRCTSALSHRLSSGQIRLQQRGLWKQSSGRKRCSLLQVRAVSDENTDKPDEALSEEARLEALERGVRRKQGARTVNAQIRRVESSRSAAQSERGMAPWKEGELFPEGWEDMPVTQKIAELYTGKRGVLFWAGKITYALTFAVMAGWVIFRFILPQLGVLELQNGLDSPPNMG</sequence>
<dbReference type="KEGG" id="csl:COCSUDRAFT_52387"/>
<keyword evidence="1" id="KW-0472">Membrane</keyword>
<dbReference type="GeneID" id="17044585"/>
<proteinExistence type="predicted"/>
<dbReference type="RefSeq" id="XP_005651119.1">
    <property type="nucleotide sequence ID" value="XM_005651062.1"/>
</dbReference>
<keyword evidence="1" id="KW-0812">Transmembrane</keyword>
<dbReference type="AlphaFoldDB" id="I0Z7F6"/>
<evidence type="ECO:0000313" key="3">
    <source>
        <dbReference type="Proteomes" id="UP000007264"/>
    </source>
</evidence>